<dbReference type="EMBL" id="JBHUHT010000017">
    <property type="protein sequence ID" value="MFD2097451.1"/>
    <property type="molecule type" value="Genomic_DNA"/>
</dbReference>
<protein>
    <submittedName>
        <fullName evidence="1">Uncharacterized protein</fullName>
    </submittedName>
</protein>
<proteinExistence type="predicted"/>
<reference evidence="2" key="1">
    <citation type="journal article" date="2019" name="Int. J. Syst. Evol. Microbiol.">
        <title>The Global Catalogue of Microorganisms (GCM) 10K type strain sequencing project: providing services to taxonomists for standard genome sequencing and annotation.</title>
        <authorList>
            <consortium name="The Broad Institute Genomics Platform"/>
            <consortium name="The Broad Institute Genome Sequencing Center for Infectious Disease"/>
            <person name="Wu L."/>
            <person name="Ma J."/>
        </authorList>
    </citation>
    <scope>NUCLEOTIDE SEQUENCE [LARGE SCALE GENOMIC DNA]</scope>
    <source>
        <strain evidence="2">CGMCC 1.10992</strain>
    </source>
</reference>
<sequence>MKENIHNRISLGVAVMAVVLSQFPPIHKLFDDAELKIEVAQNLYATEQLGHVVLQPTVTIHNQGEVSGIIDRITLDLTRHSDEESMNFTVHSFYPPEAPLDPLAPPVALPFHSIHVKPNDSWTAMTIASKRLPNQEDMNLISELANKMKLEIGAFNPDQPDFHEVSQELFEEVSEISWKNLEFFTPGEYSVTLTARDSDGNSVHKSNYTFLIDDWHMDQFGRSIEKYRYGESIVRPPAESYAIVISLKTKE</sequence>
<dbReference type="Proteomes" id="UP001597380">
    <property type="component" value="Unassembled WGS sequence"/>
</dbReference>
<evidence type="ECO:0000313" key="1">
    <source>
        <dbReference type="EMBL" id="MFD2097451.1"/>
    </source>
</evidence>
<comment type="caution">
    <text evidence="1">The sequence shown here is derived from an EMBL/GenBank/DDBJ whole genome shotgun (WGS) entry which is preliminary data.</text>
</comment>
<organism evidence="1 2">
    <name type="scientific">Corallincola platygyrae</name>
    <dbReference type="NCBI Taxonomy" id="1193278"/>
    <lineage>
        <taxon>Bacteria</taxon>
        <taxon>Pseudomonadati</taxon>
        <taxon>Pseudomonadota</taxon>
        <taxon>Gammaproteobacteria</taxon>
        <taxon>Alteromonadales</taxon>
        <taxon>Psychromonadaceae</taxon>
        <taxon>Corallincola</taxon>
    </lineage>
</organism>
<name>A0ABW4XSH0_9GAMM</name>
<accession>A0ABW4XSH0</accession>
<gene>
    <name evidence="1" type="ORF">ACFSJ3_15740</name>
</gene>
<dbReference type="RefSeq" id="WP_345340611.1">
    <property type="nucleotide sequence ID" value="NZ_BAABLI010000015.1"/>
</dbReference>
<evidence type="ECO:0000313" key="2">
    <source>
        <dbReference type="Proteomes" id="UP001597380"/>
    </source>
</evidence>
<keyword evidence="2" id="KW-1185">Reference proteome</keyword>